<organism evidence="2 3">
    <name type="scientific">Lachnellula suecica</name>
    <dbReference type="NCBI Taxonomy" id="602035"/>
    <lineage>
        <taxon>Eukaryota</taxon>
        <taxon>Fungi</taxon>
        <taxon>Dikarya</taxon>
        <taxon>Ascomycota</taxon>
        <taxon>Pezizomycotina</taxon>
        <taxon>Leotiomycetes</taxon>
        <taxon>Helotiales</taxon>
        <taxon>Lachnaceae</taxon>
        <taxon>Lachnellula</taxon>
    </lineage>
</organism>
<name>A0A8T9BYZ8_9HELO</name>
<keyword evidence="3" id="KW-1185">Reference proteome</keyword>
<feature type="compositionally biased region" description="Polar residues" evidence="1">
    <location>
        <begin position="72"/>
        <end position="84"/>
    </location>
</feature>
<dbReference type="InterPro" id="IPR028322">
    <property type="entry name" value="PNRC-like_rgn"/>
</dbReference>
<evidence type="ECO:0000256" key="1">
    <source>
        <dbReference type="SAM" id="MobiDB-lite"/>
    </source>
</evidence>
<feature type="compositionally biased region" description="Basic and acidic residues" evidence="1">
    <location>
        <begin position="193"/>
        <end position="212"/>
    </location>
</feature>
<gene>
    <name evidence="2" type="ORF">LSUE1_G005274</name>
</gene>
<dbReference type="OrthoDB" id="2142961at2759"/>
<proteinExistence type="predicted"/>
<feature type="compositionally biased region" description="Polar residues" evidence="1">
    <location>
        <begin position="353"/>
        <end position="364"/>
    </location>
</feature>
<sequence>MSSDDIIPKRHRHTRSAAAVSVGNTPSPHPQNPHYLNLQAHAQNAQIEMNYPAQPSTPPRTPRRDNRPGLQHANSNTHESGSKQNPRNKNRPKNVMTSPAVKGNDRHTPPLAAAQSAGIPSSAKPIGTPSTAVYAGATFHASPAPSALPIPSFFSKSVPDSPGLKDLKNATPLSKQSQSPTPLPQTAPPNQFQREESPLDFFFKADREEKARARSASSTNKSGAPAGPFPPPGSLPNGQTTPANNGQNRTHRDNTPKSSASGMFPMELDGPASPGTPYGPAFSTPYAERIKAAKSASKPTQDDSRQGLDRSEALKAYLFSGHALSPPPPTGNGVTGPPSSSSAPPAPGLMTSPAMSSRSQQNGHLFNHDVKGSNTIPRASGRSSGLRQEVTPTKTPTKTPDRQDYYESSPTPSRKYGHISPSNPNDLTAKFMSHSNSSSASPHGVSSGNGGTDLKGMEDSLRRILKLDSARSSGATDSAVKSTATTMPNYAGGRVPPINGMNNGVMRS</sequence>
<feature type="compositionally biased region" description="Low complexity" evidence="1">
    <location>
        <begin position="433"/>
        <end position="446"/>
    </location>
</feature>
<dbReference type="Proteomes" id="UP000469558">
    <property type="component" value="Unassembled WGS sequence"/>
</dbReference>
<accession>A0A8T9BYZ8</accession>
<feature type="compositionally biased region" description="Basic and acidic residues" evidence="1">
    <location>
        <begin position="455"/>
        <end position="469"/>
    </location>
</feature>
<feature type="compositionally biased region" description="Basic and acidic residues" evidence="1">
    <location>
        <begin position="300"/>
        <end position="313"/>
    </location>
</feature>
<feature type="compositionally biased region" description="Polar residues" evidence="1">
    <location>
        <begin position="372"/>
        <end position="386"/>
    </location>
</feature>
<feature type="compositionally biased region" description="Polar residues" evidence="1">
    <location>
        <begin position="171"/>
        <end position="180"/>
    </location>
</feature>
<reference evidence="2 3" key="1">
    <citation type="submission" date="2018-05" db="EMBL/GenBank/DDBJ databases">
        <title>Genome sequencing and assembly of the regulated plant pathogen Lachnellula willkommii and related sister species for the development of diagnostic species identification markers.</title>
        <authorList>
            <person name="Giroux E."/>
            <person name="Bilodeau G."/>
        </authorList>
    </citation>
    <scope>NUCLEOTIDE SEQUENCE [LARGE SCALE GENOMIC DNA]</scope>
    <source>
        <strain evidence="2 3">CBS 268.59</strain>
    </source>
</reference>
<evidence type="ECO:0000313" key="2">
    <source>
        <dbReference type="EMBL" id="TVY71560.1"/>
    </source>
</evidence>
<comment type="caution">
    <text evidence="2">The sequence shown here is derived from an EMBL/GenBank/DDBJ whole genome shotgun (WGS) entry which is preliminary data.</text>
</comment>
<protein>
    <recommendedName>
        <fullName evidence="4">Proteophosphoglycan 5</fullName>
    </recommendedName>
</protein>
<feature type="compositionally biased region" description="Low complexity" evidence="1">
    <location>
        <begin position="331"/>
        <end position="343"/>
    </location>
</feature>
<dbReference type="Pfam" id="PF15365">
    <property type="entry name" value="PNRC"/>
    <property type="match status" value="1"/>
</dbReference>
<dbReference type="EMBL" id="QGMK01001184">
    <property type="protein sequence ID" value="TVY71560.1"/>
    <property type="molecule type" value="Genomic_DNA"/>
</dbReference>
<evidence type="ECO:0008006" key="4">
    <source>
        <dbReference type="Google" id="ProtNLM"/>
    </source>
</evidence>
<feature type="region of interest" description="Disordered" evidence="1">
    <location>
        <begin position="1"/>
        <end position="508"/>
    </location>
</feature>
<dbReference type="GO" id="GO:0016071">
    <property type="term" value="P:mRNA metabolic process"/>
    <property type="evidence" value="ECO:0007669"/>
    <property type="project" value="UniProtKB-ARBA"/>
</dbReference>
<feature type="compositionally biased region" description="Low complexity" evidence="1">
    <location>
        <begin position="141"/>
        <end position="155"/>
    </location>
</feature>
<feature type="compositionally biased region" description="Polar residues" evidence="1">
    <location>
        <begin position="470"/>
        <end position="488"/>
    </location>
</feature>
<dbReference type="AlphaFoldDB" id="A0A8T9BYZ8"/>
<feature type="compositionally biased region" description="Polar residues" evidence="1">
    <location>
        <begin position="239"/>
        <end position="248"/>
    </location>
</feature>
<evidence type="ECO:0000313" key="3">
    <source>
        <dbReference type="Proteomes" id="UP000469558"/>
    </source>
</evidence>